<reference evidence="1" key="1">
    <citation type="submission" date="2023-03" db="EMBL/GenBank/DDBJ databases">
        <title>Andean soil-derived lignocellulolytic bacterial consortium as a source of novel taxa and putative plastic-active enzymes.</title>
        <authorList>
            <person name="Diaz-Garcia L."/>
            <person name="Chuvochina M."/>
            <person name="Feuerriegel G."/>
            <person name="Bunk B."/>
            <person name="Sproer C."/>
            <person name="Streit W.R."/>
            <person name="Rodriguez L.M."/>
            <person name="Overmann J."/>
            <person name="Jimenez D.J."/>
        </authorList>
    </citation>
    <scope>NUCLEOTIDE SEQUENCE</scope>
    <source>
        <strain evidence="1">MAG 4610</strain>
    </source>
</reference>
<accession>A0AAJ5W038</accession>
<evidence type="ECO:0000313" key="1">
    <source>
        <dbReference type="EMBL" id="WEK12788.1"/>
    </source>
</evidence>
<evidence type="ECO:0000313" key="2">
    <source>
        <dbReference type="Proteomes" id="UP001213972"/>
    </source>
</evidence>
<gene>
    <name evidence="1" type="ORF">P0Y48_09950</name>
</gene>
<organism evidence="1 2">
    <name type="scientific">Candidatus Microbacterium phytovorans</name>
    <dbReference type="NCBI Taxonomy" id="3121374"/>
    <lineage>
        <taxon>Bacteria</taxon>
        <taxon>Bacillati</taxon>
        <taxon>Actinomycetota</taxon>
        <taxon>Actinomycetes</taxon>
        <taxon>Micrococcales</taxon>
        <taxon>Microbacteriaceae</taxon>
        <taxon>Microbacterium</taxon>
    </lineage>
</organism>
<dbReference type="Proteomes" id="UP001213972">
    <property type="component" value="Chromosome"/>
</dbReference>
<proteinExistence type="predicted"/>
<dbReference type="AlphaFoldDB" id="A0AAJ5W038"/>
<sequence length="201" mass="22316">MTETWMLGPFVMPDPWNPYLDHTPPPISDIDGPAPPVIRIPIAGPDPFNTLAIVRGRSFISHGPISDGKLDRGVRRLIPTHLTIPGFDPERPVSEQVRHSSVASIVTISSGGQRNPENDAGSDFIIAVDALDPDPTIDRNGRYYLTAVTASSHDQTSSGDFLEMTSWVAYYDPAMTLPPEPIEIRRLDHLEVRTKRRFPDR</sequence>
<dbReference type="EMBL" id="CP119321">
    <property type="protein sequence ID" value="WEK12788.1"/>
    <property type="molecule type" value="Genomic_DNA"/>
</dbReference>
<protein>
    <submittedName>
        <fullName evidence="1">Uncharacterized protein</fullName>
    </submittedName>
</protein>
<name>A0AAJ5W038_9MICO</name>